<protein>
    <submittedName>
        <fullName evidence="2">Uncharacterized protein</fullName>
    </submittedName>
</protein>
<proteinExistence type="predicted"/>
<feature type="region of interest" description="Disordered" evidence="1">
    <location>
        <begin position="1"/>
        <end position="81"/>
    </location>
</feature>
<evidence type="ECO:0000256" key="1">
    <source>
        <dbReference type="SAM" id="MobiDB-lite"/>
    </source>
</evidence>
<sequence>MSVARGGRFASQGLLARRRPVPVADHDPVRPAAPADDFPPSPEGPMPAGLPPLPPGFEPRETEPVRHDSGRAHRAAGGPTG</sequence>
<evidence type="ECO:0000313" key="2">
    <source>
        <dbReference type="EMBL" id="QIT45994.1"/>
    </source>
</evidence>
<feature type="compositionally biased region" description="Basic and acidic residues" evidence="1">
    <location>
        <begin position="58"/>
        <end position="71"/>
    </location>
</feature>
<dbReference type="EMBL" id="CP050692">
    <property type="protein sequence ID" value="QIT45994.1"/>
    <property type="molecule type" value="Genomic_DNA"/>
</dbReference>
<gene>
    <name evidence="2" type="ORF">HCX60_22770</name>
</gene>
<dbReference type="RefSeq" id="WP_078634444.1">
    <property type="nucleotide sequence ID" value="NZ_CM007717.1"/>
</dbReference>
<accession>A0AAE7CM49</accession>
<reference evidence="2 3" key="1">
    <citation type="submission" date="2020-03" db="EMBL/GenBank/DDBJ databases">
        <title>Is there a link between lipid content and antibiotic production in Streptomyces?</title>
        <authorList>
            <person name="David M."/>
            <person name="Lejeune C."/>
            <person name="Abreu S."/>
            <person name="Thibessard A."/>
            <person name="Leblond P."/>
            <person name="Chaminade P."/>
            <person name="Virolle M.-J."/>
        </authorList>
    </citation>
    <scope>NUCLEOTIDE SEQUENCE [LARGE SCALE GENOMIC DNA]</scope>
    <source>
        <strain evidence="2 3">DSM 41481</strain>
    </source>
</reference>
<organism evidence="2 3">
    <name type="scientific">Streptomyces antibioticus</name>
    <dbReference type="NCBI Taxonomy" id="1890"/>
    <lineage>
        <taxon>Bacteria</taxon>
        <taxon>Bacillati</taxon>
        <taxon>Actinomycetota</taxon>
        <taxon>Actinomycetes</taxon>
        <taxon>Kitasatosporales</taxon>
        <taxon>Streptomycetaceae</taxon>
        <taxon>Streptomyces</taxon>
    </lineage>
</organism>
<dbReference type="AlphaFoldDB" id="A0AAE7CM49"/>
<feature type="compositionally biased region" description="Pro residues" evidence="1">
    <location>
        <begin position="37"/>
        <end position="57"/>
    </location>
</feature>
<evidence type="ECO:0000313" key="3">
    <source>
        <dbReference type="Proteomes" id="UP000502504"/>
    </source>
</evidence>
<name>A0AAE7CM49_STRAT</name>
<dbReference type="Proteomes" id="UP000502504">
    <property type="component" value="Chromosome"/>
</dbReference>